<evidence type="ECO:0000313" key="9">
    <source>
        <dbReference type="Proteomes" id="UP000290289"/>
    </source>
</evidence>
<gene>
    <name evidence="8" type="ORF">DVH24_017446</name>
</gene>
<name>A0A498IY46_MALDO</name>
<dbReference type="OrthoDB" id="1717816at2759"/>
<dbReference type="InterPro" id="IPR037185">
    <property type="entry name" value="EmrE-like"/>
</dbReference>
<comment type="caution">
    <text evidence="8">The sequence shown here is derived from an EMBL/GenBank/DDBJ whole genome shotgun (WGS) entry which is preliminary data.</text>
</comment>
<keyword evidence="4 7" id="KW-0812">Transmembrane</keyword>
<evidence type="ECO:0000256" key="7">
    <source>
        <dbReference type="RuleBase" id="RU368015"/>
    </source>
</evidence>
<keyword evidence="9" id="KW-1185">Reference proteome</keyword>
<dbReference type="PANTHER" id="PTHR31376:SF17">
    <property type="entry name" value="PURINE PERMEASE 21-RELATED"/>
    <property type="match status" value="1"/>
</dbReference>
<comment type="similarity">
    <text evidence="2 7">Belongs to the purine permeases (TC 2.A.7.14) family.</text>
</comment>
<keyword evidence="6 7" id="KW-0472">Membrane</keyword>
<dbReference type="GO" id="GO:0005345">
    <property type="term" value="F:purine nucleobase transmembrane transporter activity"/>
    <property type="evidence" value="ECO:0007669"/>
    <property type="project" value="UniProtKB-UniRule"/>
</dbReference>
<feature type="transmembrane region" description="Helical" evidence="7">
    <location>
        <begin position="347"/>
        <end position="365"/>
    </location>
</feature>
<dbReference type="InterPro" id="IPR030182">
    <property type="entry name" value="PUP_plant"/>
</dbReference>
<protein>
    <recommendedName>
        <fullName evidence="7">Probable purine permease</fullName>
    </recommendedName>
</protein>
<proteinExistence type="inferred from homology"/>
<dbReference type="Pfam" id="PF16913">
    <property type="entry name" value="PUNUT"/>
    <property type="match status" value="1"/>
</dbReference>
<comment type="subcellular location">
    <subcellularLocation>
        <location evidence="1 7">Membrane</location>
        <topology evidence="1 7">Multi-pass membrane protein</topology>
    </subcellularLocation>
</comment>
<organism evidence="8 9">
    <name type="scientific">Malus domestica</name>
    <name type="common">Apple</name>
    <name type="synonym">Pyrus malus</name>
    <dbReference type="NCBI Taxonomy" id="3750"/>
    <lineage>
        <taxon>Eukaryota</taxon>
        <taxon>Viridiplantae</taxon>
        <taxon>Streptophyta</taxon>
        <taxon>Embryophyta</taxon>
        <taxon>Tracheophyta</taxon>
        <taxon>Spermatophyta</taxon>
        <taxon>Magnoliopsida</taxon>
        <taxon>eudicotyledons</taxon>
        <taxon>Gunneridae</taxon>
        <taxon>Pentapetalae</taxon>
        <taxon>rosids</taxon>
        <taxon>fabids</taxon>
        <taxon>Rosales</taxon>
        <taxon>Rosaceae</taxon>
        <taxon>Amygdaloideae</taxon>
        <taxon>Maleae</taxon>
        <taxon>Malus</taxon>
    </lineage>
</organism>
<feature type="transmembrane region" description="Helical" evidence="7">
    <location>
        <begin position="292"/>
        <end position="315"/>
    </location>
</feature>
<feature type="transmembrane region" description="Helical" evidence="7">
    <location>
        <begin position="78"/>
        <end position="97"/>
    </location>
</feature>
<evidence type="ECO:0000313" key="8">
    <source>
        <dbReference type="EMBL" id="RXH86393.1"/>
    </source>
</evidence>
<keyword evidence="3 7" id="KW-0813">Transport</keyword>
<dbReference type="Gramene" id="mRNA:MD10G0223200">
    <property type="protein sequence ID" value="mRNA:MD10G0223200"/>
    <property type="gene ID" value="MD10G0223200"/>
</dbReference>
<feature type="transmembrane region" description="Helical" evidence="7">
    <location>
        <begin position="118"/>
        <end position="140"/>
    </location>
</feature>
<evidence type="ECO:0000256" key="4">
    <source>
        <dbReference type="ARBA" id="ARBA00022692"/>
    </source>
</evidence>
<evidence type="ECO:0000256" key="6">
    <source>
        <dbReference type="ARBA" id="ARBA00023136"/>
    </source>
</evidence>
<feature type="transmembrane region" description="Helical" evidence="7">
    <location>
        <begin position="250"/>
        <end position="272"/>
    </location>
</feature>
<evidence type="ECO:0000256" key="5">
    <source>
        <dbReference type="ARBA" id="ARBA00022989"/>
    </source>
</evidence>
<feature type="transmembrane region" description="Helical" evidence="7">
    <location>
        <begin position="214"/>
        <end position="238"/>
    </location>
</feature>
<evidence type="ECO:0000256" key="3">
    <source>
        <dbReference type="ARBA" id="ARBA00022448"/>
    </source>
</evidence>
<dbReference type="EMBL" id="RDQH01000336">
    <property type="protein sequence ID" value="RXH86393.1"/>
    <property type="molecule type" value="Genomic_DNA"/>
</dbReference>
<reference evidence="8 9" key="1">
    <citation type="submission" date="2018-10" db="EMBL/GenBank/DDBJ databases">
        <title>A high-quality apple genome assembly.</title>
        <authorList>
            <person name="Hu J."/>
        </authorList>
    </citation>
    <scope>NUCLEOTIDE SEQUENCE [LARGE SCALE GENOMIC DNA]</scope>
    <source>
        <strain evidence="9">cv. HFTH1</strain>
        <tissue evidence="8">Young leaf</tissue>
    </source>
</reference>
<dbReference type="Proteomes" id="UP000290289">
    <property type="component" value="Chromosome 10"/>
</dbReference>
<dbReference type="GO" id="GO:0016020">
    <property type="term" value="C:membrane"/>
    <property type="evidence" value="ECO:0007669"/>
    <property type="project" value="UniProtKB-SubCell"/>
</dbReference>
<feature type="transmembrane region" description="Helical" evidence="7">
    <location>
        <begin position="44"/>
        <end position="66"/>
    </location>
</feature>
<sequence length="392" mass="42777">MGEAQELQLSIGVKEGNGEREANLSGPTHVSDRSLLPQRRSVNWWIRIAIYSFLVIAGQSIATFLGRQYYDKGAKSKWMATVVQLCGFPIMLPYYCIPASRNNPIPKDSPIPSKSPSTKILASVYVSLGILIALDCYLYSVGLSYLPVSTFTLICASQLAFNAFFSFFLNAQKFTSYIVNSLVLLTISSTLLVFQGEDDSGDDDPSGGLKAKYAIGFICTLGASAGAGLLLSLTQLAFRRVIKQGTFRAVMDLIVCENMVATCVTAVGLFASGEWKHLNGEMEGYKLGKISYVMNVTWTAITWQLFSVGTVGLILEASSLFSNSISALGLPAVPVLAVIFFHEKMSGIKGIAMVLGIWGFVSYAYHHYIEDRKSKAENRNSRNVEVPKALND</sequence>
<accession>A0A498IY46</accession>
<evidence type="ECO:0000256" key="2">
    <source>
        <dbReference type="ARBA" id="ARBA00006213"/>
    </source>
</evidence>
<dbReference type="STRING" id="3750.A0A498IY46"/>
<dbReference type="SUPFAM" id="SSF103481">
    <property type="entry name" value="Multidrug resistance efflux transporter EmrE"/>
    <property type="match status" value="1"/>
</dbReference>
<dbReference type="AlphaFoldDB" id="A0A498IY46"/>
<feature type="transmembrane region" description="Helical" evidence="7">
    <location>
        <begin position="320"/>
        <end position="341"/>
    </location>
</feature>
<feature type="transmembrane region" description="Helical" evidence="7">
    <location>
        <begin position="146"/>
        <end position="165"/>
    </location>
</feature>
<dbReference type="PANTHER" id="PTHR31376">
    <property type="entry name" value="OS09G0467300 PROTEIN-RELATED"/>
    <property type="match status" value="1"/>
</dbReference>
<keyword evidence="5 7" id="KW-1133">Transmembrane helix</keyword>
<dbReference type="GO" id="GO:0015211">
    <property type="term" value="F:purine nucleoside transmembrane transporter activity"/>
    <property type="evidence" value="ECO:0007669"/>
    <property type="project" value="UniProtKB-UniRule"/>
</dbReference>
<feature type="transmembrane region" description="Helical" evidence="7">
    <location>
        <begin position="177"/>
        <end position="194"/>
    </location>
</feature>
<evidence type="ECO:0000256" key="1">
    <source>
        <dbReference type="ARBA" id="ARBA00004141"/>
    </source>
</evidence>